<evidence type="ECO:0000313" key="7">
    <source>
        <dbReference type="Proteomes" id="UP000315344"/>
    </source>
</evidence>
<dbReference type="PANTHER" id="PTHR30483:SF6">
    <property type="entry name" value="PERIPLASMIC BINDING PROTEIN OF ABC TRANSPORTER FOR NATURAL AMINO ACIDS"/>
    <property type="match status" value="1"/>
</dbReference>
<dbReference type="Proteomes" id="UP000315344">
    <property type="component" value="Unassembled WGS sequence"/>
</dbReference>
<feature type="signal peptide" evidence="4">
    <location>
        <begin position="1"/>
        <end position="19"/>
    </location>
</feature>
<sequence>MNRLLAAGLLAAFAMPAAAETTVGLLLPASGNYAALGKDIEDGFRMAMAAAGRNDITIIPADTEADPQTGLTMTRKLIMQDKADVLVGIVSSAVLAAVRDTVHQAQVPLIVANAGNSDATGKDCSPYITRVSFSNDQLNRPMGEWMAGQGVASVYTLAPDYAAGRQMIGAFSDAFIANGGKVIGGEFTPFGKTDDFGPYLAKAKASGAQALYVFYGGADAVSFVRQYDSFGMAQTMPVYSVGFLTAPLYLREQGRAATGVIGALHYLPTLDTPENAAFVAAYKSEHPDTLPSEYVVAGYDAGRLLLGALDSGAEGPAELAEALPKIAYTGPRGATEIDPATNNIVQSVYVFETVEGADGMTHRLLNTIPAVRDAPNGCVMP</sequence>
<evidence type="ECO:0000256" key="2">
    <source>
        <dbReference type="ARBA" id="ARBA00022729"/>
    </source>
</evidence>
<evidence type="ECO:0000259" key="5">
    <source>
        <dbReference type="Pfam" id="PF13458"/>
    </source>
</evidence>
<feature type="domain" description="Leucine-binding protein" evidence="5">
    <location>
        <begin position="21"/>
        <end position="354"/>
    </location>
</feature>
<dbReference type="AlphaFoldDB" id="A0A533I9E3"/>
<dbReference type="Gene3D" id="3.40.50.2300">
    <property type="match status" value="2"/>
</dbReference>
<keyword evidence="2 4" id="KW-0732">Signal</keyword>
<evidence type="ECO:0000256" key="3">
    <source>
        <dbReference type="ARBA" id="ARBA00022970"/>
    </source>
</evidence>
<dbReference type="SUPFAM" id="SSF53822">
    <property type="entry name" value="Periplasmic binding protein-like I"/>
    <property type="match status" value="1"/>
</dbReference>
<evidence type="ECO:0000256" key="1">
    <source>
        <dbReference type="ARBA" id="ARBA00010062"/>
    </source>
</evidence>
<dbReference type="InterPro" id="IPR028081">
    <property type="entry name" value="Leu-bd"/>
</dbReference>
<dbReference type="CDD" id="cd20014">
    <property type="entry name" value="PBP1_RPA0668_benzoate-like"/>
    <property type="match status" value="1"/>
</dbReference>
<dbReference type="Pfam" id="PF13458">
    <property type="entry name" value="Peripla_BP_6"/>
    <property type="match status" value="1"/>
</dbReference>
<feature type="chain" id="PRO_5021798715" evidence="4">
    <location>
        <begin position="20"/>
        <end position="381"/>
    </location>
</feature>
<dbReference type="EMBL" id="VAFL01000007">
    <property type="protein sequence ID" value="TKW66422.1"/>
    <property type="molecule type" value="Genomic_DNA"/>
</dbReference>
<organism evidence="6 7">
    <name type="scientific">Paracoccus denitrificans</name>
    <dbReference type="NCBI Taxonomy" id="266"/>
    <lineage>
        <taxon>Bacteria</taxon>
        <taxon>Pseudomonadati</taxon>
        <taxon>Pseudomonadota</taxon>
        <taxon>Alphaproteobacteria</taxon>
        <taxon>Rhodobacterales</taxon>
        <taxon>Paracoccaceae</taxon>
        <taxon>Paracoccus</taxon>
    </lineage>
</organism>
<keyword evidence="3" id="KW-0813">Transport</keyword>
<dbReference type="InterPro" id="IPR051010">
    <property type="entry name" value="BCAA_transport"/>
</dbReference>
<comment type="caution">
    <text evidence="6">The sequence shown here is derived from an EMBL/GenBank/DDBJ whole genome shotgun (WGS) entry which is preliminary data.</text>
</comment>
<proteinExistence type="inferred from homology"/>
<name>A0A533I9E3_PARDE</name>
<protein>
    <submittedName>
        <fullName evidence="6">ABC transporter</fullName>
    </submittedName>
</protein>
<comment type="similarity">
    <text evidence="1">Belongs to the leucine-binding protein family.</text>
</comment>
<dbReference type="InterPro" id="IPR028082">
    <property type="entry name" value="Peripla_BP_I"/>
</dbReference>
<accession>A0A533I9E3</accession>
<gene>
    <name evidence="6" type="ORF">DI616_10715</name>
</gene>
<keyword evidence="3" id="KW-0029">Amino-acid transport</keyword>
<evidence type="ECO:0000313" key="6">
    <source>
        <dbReference type="EMBL" id="TKW66422.1"/>
    </source>
</evidence>
<evidence type="ECO:0000256" key="4">
    <source>
        <dbReference type="SAM" id="SignalP"/>
    </source>
</evidence>
<reference evidence="6 7" key="1">
    <citation type="journal article" date="2017" name="Nat. Commun.">
        <title>In situ click chemistry generation of cyclooxygenase-2 inhibitors.</title>
        <authorList>
            <person name="Bhardwaj A."/>
            <person name="Kaur J."/>
            <person name="Wuest M."/>
            <person name="Wuest F."/>
        </authorList>
    </citation>
    <scope>NUCLEOTIDE SEQUENCE [LARGE SCALE GENOMIC DNA]</scope>
    <source>
        <strain evidence="6">S2_012_000_R3_94</strain>
    </source>
</reference>
<dbReference type="GO" id="GO:0006865">
    <property type="term" value="P:amino acid transport"/>
    <property type="evidence" value="ECO:0007669"/>
    <property type="project" value="UniProtKB-KW"/>
</dbReference>
<dbReference type="PANTHER" id="PTHR30483">
    <property type="entry name" value="LEUCINE-SPECIFIC-BINDING PROTEIN"/>
    <property type="match status" value="1"/>
</dbReference>